<comment type="caution">
    <text evidence="1">The sequence shown here is derived from an EMBL/GenBank/DDBJ whole genome shotgun (WGS) entry which is preliminary data.</text>
</comment>
<evidence type="ECO:0000313" key="2">
    <source>
        <dbReference type="Proteomes" id="UP000886653"/>
    </source>
</evidence>
<evidence type="ECO:0000313" key="1">
    <source>
        <dbReference type="EMBL" id="KAG0145149.1"/>
    </source>
</evidence>
<sequence length="86" mass="9682">MVLEIVWQAQGFQQPAPISKLVLSDIHTHIKDLKIIPMIKKTICCPKCFSLYSTIPVPSFCTYQVSSKSKPCNKPLFKPQISFSAI</sequence>
<name>A0A9P6TAZ6_9BASI</name>
<dbReference type="OrthoDB" id="2691164at2759"/>
<dbReference type="EMBL" id="MU167282">
    <property type="protein sequence ID" value="KAG0145149.1"/>
    <property type="molecule type" value="Genomic_DNA"/>
</dbReference>
<proteinExistence type="predicted"/>
<reference evidence="1" key="1">
    <citation type="submission" date="2013-11" db="EMBL/GenBank/DDBJ databases">
        <title>Genome sequence of the fusiform rust pathogen reveals effectors for host alternation and coevolution with pine.</title>
        <authorList>
            <consortium name="DOE Joint Genome Institute"/>
            <person name="Smith K."/>
            <person name="Pendleton A."/>
            <person name="Kubisiak T."/>
            <person name="Anderson C."/>
            <person name="Salamov A."/>
            <person name="Aerts A."/>
            <person name="Riley R."/>
            <person name="Clum A."/>
            <person name="Lindquist E."/>
            <person name="Ence D."/>
            <person name="Campbell M."/>
            <person name="Kronenberg Z."/>
            <person name="Feau N."/>
            <person name="Dhillon B."/>
            <person name="Hamelin R."/>
            <person name="Burleigh J."/>
            <person name="Smith J."/>
            <person name="Yandell M."/>
            <person name="Nelson C."/>
            <person name="Grigoriev I."/>
            <person name="Davis J."/>
        </authorList>
    </citation>
    <scope>NUCLEOTIDE SEQUENCE</scope>
    <source>
        <strain evidence="1">G11</strain>
    </source>
</reference>
<accession>A0A9P6TAZ6</accession>
<gene>
    <name evidence="1" type="ORF">CROQUDRAFT_588264</name>
</gene>
<protein>
    <submittedName>
        <fullName evidence="1">Uncharacterized protein</fullName>
    </submittedName>
</protein>
<dbReference type="Proteomes" id="UP000886653">
    <property type="component" value="Unassembled WGS sequence"/>
</dbReference>
<dbReference type="AlphaFoldDB" id="A0A9P6TAZ6"/>
<keyword evidence="2" id="KW-1185">Reference proteome</keyword>
<organism evidence="1 2">
    <name type="scientific">Cronartium quercuum f. sp. fusiforme G11</name>
    <dbReference type="NCBI Taxonomy" id="708437"/>
    <lineage>
        <taxon>Eukaryota</taxon>
        <taxon>Fungi</taxon>
        <taxon>Dikarya</taxon>
        <taxon>Basidiomycota</taxon>
        <taxon>Pucciniomycotina</taxon>
        <taxon>Pucciniomycetes</taxon>
        <taxon>Pucciniales</taxon>
        <taxon>Coleosporiaceae</taxon>
        <taxon>Cronartium</taxon>
    </lineage>
</organism>